<dbReference type="PATRIC" id="fig|457404.5.peg.2267"/>
<dbReference type="EMBL" id="AGWJ02000021">
    <property type="protein sequence ID" value="EHO80763.1"/>
    <property type="molecule type" value="Genomic_DNA"/>
</dbReference>
<reference evidence="2 3" key="1">
    <citation type="submission" date="2012-07" db="EMBL/GenBank/DDBJ databases">
        <title>The Genome Sequence of Fusobacterium ulcerans 12_1B.</title>
        <authorList>
            <consortium name="The Broad Institute Genome Sequencing Platform"/>
            <person name="Earl A."/>
            <person name="Ward D."/>
            <person name="Feldgarden M."/>
            <person name="Gevers D."/>
            <person name="Strauss J."/>
            <person name="Ambrose C.E."/>
            <person name="Allen-Vercoe E."/>
            <person name="Walker B."/>
            <person name="Young S.K."/>
            <person name="Zeng Q."/>
            <person name="Gargeya S."/>
            <person name="Fitzgerald M."/>
            <person name="Haas B."/>
            <person name="Abouelleil A."/>
            <person name="Alvarado L."/>
            <person name="Arachchi H.M."/>
            <person name="Berlin A.M."/>
            <person name="Chapman S.B."/>
            <person name="Goldberg J."/>
            <person name="Griggs A."/>
            <person name="Gujja S."/>
            <person name="Hansen M."/>
            <person name="Howarth C."/>
            <person name="Imamovic A."/>
            <person name="Larimer J."/>
            <person name="McCowen C."/>
            <person name="Montmayeur A."/>
            <person name="Murphy C."/>
            <person name="Neiman D."/>
            <person name="Pearson M."/>
            <person name="Priest M."/>
            <person name="Roberts A."/>
            <person name="Saif S."/>
            <person name="Shea T."/>
            <person name="Sisk P."/>
            <person name="Sykes S."/>
            <person name="Wortman J."/>
            <person name="Nusbaum C."/>
            <person name="Birren B."/>
        </authorList>
    </citation>
    <scope>NUCLEOTIDE SEQUENCE [LARGE SCALE GENOMIC DNA]</scope>
    <source>
        <strain evidence="2 3">12_1B</strain>
    </source>
</reference>
<dbReference type="Gene3D" id="1.10.260.40">
    <property type="entry name" value="lambda repressor-like DNA-binding domains"/>
    <property type="match status" value="1"/>
</dbReference>
<evidence type="ECO:0000259" key="1">
    <source>
        <dbReference type="PROSITE" id="PS50943"/>
    </source>
</evidence>
<dbReference type="Proteomes" id="UP000003233">
    <property type="component" value="Unassembled WGS sequence"/>
</dbReference>
<dbReference type="SUPFAM" id="SSF47413">
    <property type="entry name" value="lambda repressor-like DNA-binding domains"/>
    <property type="match status" value="1"/>
</dbReference>
<dbReference type="InterPro" id="IPR010982">
    <property type="entry name" value="Lambda_DNA-bd_dom_sf"/>
</dbReference>
<dbReference type="HOGENOM" id="CLU_066192_31_3_0"/>
<dbReference type="CDD" id="cd00093">
    <property type="entry name" value="HTH_XRE"/>
    <property type="match status" value="1"/>
</dbReference>
<comment type="caution">
    <text evidence="2">The sequence shown here is derived from an EMBL/GenBank/DDBJ whole genome shotgun (WGS) entry which is preliminary data.</text>
</comment>
<keyword evidence="3" id="KW-1185">Reference proteome</keyword>
<dbReference type="GO" id="GO:0003677">
    <property type="term" value="F:DNA binding"/>
    <property type="evidence" value="ECO:0007669"/>
    <property type="project" value="InterPro"/>
</dbReference>
<accession>H1PTU3</accession>
<dbReference type="BioCyc" id="FSP457404-HMP:GTSQ-1846-MONOMER"/>
<organism evidence="2 3">
    <name type="scientific">Fusobacterium ulcerans 12-1B</name>
    <dbReference type="NCBI Taxonomy" id="457404"/>
    <lineage>
        <taxon>Bacteria</taxon>
        <taxon>Fusobacteriati</taxon>
        <taxon>Fusobacteriota</taxon>
        <taxon>Fusobacteriia</taxon>
        <taxon>Fusobacteriales</taxon>
        <taxon>Fusobacteriaceae</taxon>
        <taxon>Fusobacterium</taxon>
    </lineage>
</organism>
<gene>
    <name evidence="2" type="ORF">HMPREF0402_01836</name>
</gene>
<proteinExistence type="predicted"/>
<sequence>MIKFKIHSLMGNTRMSQKQLSETTGIHPSVIAKYYHDTIVRINREHLDEFCKIFNCNISDLIEYIPDDDSNTTD</sequence>
<dbReference type="SMART" id="SM00530">
    <property type="entry name" value="HTH_XRE"/>
    <property type="match status" value="1"/>
</dbReference>
<dbReference type="InterPro" id="IPR001387">
    <property type="entry name" value="Cro/C1-type_HTH"/>
</dbReference>
<protein>
    <recommendedName>
        <fullName evidence="1">HTH cro/C1-type domain-containing protein</fullName>
    </recommendedName>
</protein>
<dbReference type="AlphaFoldDB" id="H1PTU3"/>
<dbReference type="PROSITE" id="PS50943">
    <property type="entry name" value="HTH_CROC1"/>
    <property type="match status" value="1"/>
</dbReference>
<name>H1PTU3_9FUSO</name>
<feature type="domain" description="HTH cro/C1-type" evidence="1">
    <location>
        <begin position="15"/>
        <end position="61"/>
    </location>
</feature>
<evidence type="ECO:0000313" key="3">
    <source>
        <dbReference type="Proteomes" id="UP000003233"/>
    </source>
</evidence>
<evidence type="ECO:0000313" key="2">
    <source>
        <dbReference type="EMBL" id="EHO80763.1"/>
    </source>
</evidence>
<dbReference type="RefSeq" id="WP_008697398.1">
    <property type="nucleotide sequence ID" value="NZ_KE161008.1"/>
</dbReference>
<dbReference type="Pfam" id="PF13443">
    <property type="entry name" value="HTH_26"/>
    <property type="match status" value="1"/>
</dbReference>